<organism evidence="1 2">
    <name type="scientific">Stylonychia lemnae</name>
    <name type="common">Ciliate</name>
    <dbReference type="NCBI Taxonomy" id="5949"/>
    <lineage>
        <taxon>Eukaryota</taxon>
        <taxon>Sar</taxon>
        <taxon>Alveolata</taxon>
        <taxon>Ciliophora</taxon>
        <taxon>Intramacronucleata</taxon>
        <taxon>Spirotrichea</taxon>
        <taxon>Stichotrichia</taxon>
        <taxon>Sporadotrichida</taxon>
        <taxon>Oxytrichidae</taxon>
        <taxon>Stylonychinae</taxon>
        <taxon>Stylonychia</taxon>
    </lineage>
</organism>
<protein>
    <submittedName>
        <fullName evidence="1">Uncharacterized protein</fullName>
    </submittedName>
</protein>
<dbReference type="Proteomes" id="UP000039865">
    <property type="component" value="Unassembled WGS sequence"/>
</dbReference>
<reference evidence="1 2" key="1">
    <citation type="submission" date="2014-06" db="EMBL/GenBank/DDBJ databases">
        <authorList>
            <person name="Swart Estienne"/>
        </authorList>
    </citation>
    <scope>NUCLEOTIDE SEQUENCE [LARGE SCALE GENOMIC DNA]</scope>
    <source>
        <strain evidence="1 2">130c</strain>
    </source>
</reference>
<name>A0A078AR54_STYLE</name>
<gene>
    <name evidence="1" type="primary">Contig11195.g11960</name>
    <name evidence="1" type="ORF">STYLEM_13954</name>
</gene>
<accession>A0A078AR54</accession>
<evidence type="ECO:0000313" key="2">
    <source>
        <dbReference type="Proteomes" id="UP000039865"/>
    </source>
</evidence>
<dbReference type="EMBL" id="CCKQ01013240">
    <property type="protein sequence ID" value="CDW84885.1"/>
    <property type="molecule type" value="Genomic_DNA"/>
</dbReference>
<dbReference type="InParanoid" id="A0A078AR54"/>
<evidence type="ECO:0000313" key="1">
    <source>
        <dbReference type="EMBL" id="CDW84885.1"/>
    </source>
</evidence>
<dbReference type="AlphaFoldDB" id="A0A078AR54"/>
<keyword evidence="2" id="KW-1185">Reference proteome</keyword>
<proteinExistence type="predicted"/>
<sequence>MDEDEIEGEREKQDLYEDLINNDTRNETKPEPIALPTPVSVKILENLSRQFNPNSIKRKREIYHLYRPLL</sequence>